<feature type="transmembrane region" description="Helical" evidence="6">
    <location>
        <begin position="442"/>
        <end position="466"/>
    </location>
</feature>
<gene>
    <name evidence="7" type="ORF">C361_06676</name>
</gene>
<dbReference type="InterPro" id="IPR036259">
    <property type="entry name" value="MFS_trans_sf"/>
</dbReference>
<name>A0A854QAZ1_CRYNE</name>
<feature type="transmembrane region" description="Helical" evidence="6">
    <location>
        <begin position="325"/>
        <end position="343"/>
    </location>
</feature>
<dbReference type="GO" id="GO:0016020">
    <property type="term" value="C:membrane"/>
    <property type="evidence" value="ECO:0007669"/>
    <property type="project" value="UniProtKB-SubCell"/>
</dbReference>
<keyword evidence="3 6" id="KW-0812">Transmembrane</keyword>
<dbReference type="PANTHER" id="PTHR43791:SF9">
    <property type="entry name" value="MAJOR FACILITATOR-TYPE TRANSPORTER HXNP"/>
    <property type="match status" value="1"/>
</dbReference>
<protein>
    <submittedName>
        <fullName evidence="7">High-affinity nicotinic acid transporter</fullName>
    </submittedName>
</protein>
<feature type="transmembrane region" description="Helical" evidence="6">
    <location>
        <begin position="187"/>
        <end position="208"/>
    </location>
</feature>
<evidence type="ECO:0000256" key="4">
    <source>
        <dbReference type="ARBA" id="ARBA00022989"/>
    </source>
</evidence>
<evidence type="ECO:0000256" key="1">
    <source>
        <dbReference type="ARBA" id="ARBA00004141"/>
    </source>
</evidence>
<evidence type="ECO:0000256" key="6">
    <source>
        <dbReference type="SAM" id="Phobius"/>
    </source>
</evidence>
<dbReference type="Proteomes" id="UP000199727">
    <property type="component" value="Unassembled WGS sequence"/>
</dbReference>
<dbReference type="EMBL" id="AMKT01000100">
    <property type="protein sequence ID" value="OXG11112.1"/>
    <property type="molecule type" value="Genomic_DNA"/>
</dbReference>
<feature type="transmembrane region" description="Helical" evidence="6">
    <location>
        <begin position="288"/>
        <end position="313"/>
    </location>
</feature>
<evidence type="ECO:0000256" key="2">
    <source>
        <dbReference type="ARBA" id="ARBA00022448"/>
    </source>
</evidence>
<dbReference type="Gene3D" id="1.20.1250.20">
    <property type="entry name" value="MFS general substrate transporter like domains"/>
    <property type="match status" value="2"/>
</dbReference>
<dbReference type="FunFam" id="1.20.1250.20:FF:000013">
    <property type="entry name" value="MFS general substrate transporter"/>
    <property type="match status" value="1"/>
</dbReference>
<organism evidence="7 8">
    <name type="scientific">Cryptococcus neoformans Tu259-1</name>
    <dbReference type="NCBI Taxonomy" id="1230072"/>
    <lineage>
        <taxon>Eukaryota</taxon>
        <taxon>Fungi</taxon>
        <taxon>Dikarya</taxon>
        <taxon>Basidiomycota</taxon>
        <taxon>Agaricomycotina</taxon>
        <taxon>Tremellomycetes</taxon>
        <taxon>Tremellales</taxon>
        <taxon>Cryptococcaceae</taxon>
        <taxon>Cryptococcus</taxon>
        <taxon>Cryptococcus neoformans species complex</taxon>
    </lineage>
</organism>
<evidence type="ECO:0000313" key="8">
    <source>
        <dbReference type="Proteomes" id="UP000199727"/>
    </source>
</evidence>
<dbReference type="Pfam" id="PF07690">
    <property type="entry name" value="MFS_1"/>
    <property type="match status" value="1"/>
</dbReference>
<feature type="transmembrane region" description="Helical" evidence="6">
    <location>
        <begin position="355"/>
        <end position="374"/>
    </location>
</feature>
<dbReference type="SUPFAM" id="SSF103473">
    <property type="entry name" value="MFS general substrate transporter"/>
    <property type="match status" value="1"/>
</dbReference>
<dbReference type="OrthoDB" id="102559at2759"/>
<feature type="transmembrane region" description="Helical" evidence="6">
    <location>
        <begin position="97"/>
        <end position="120"/>
    </location>
</feature>
<reference evidence="7 8" key="1">
    <citation type="submission" date="2017-06" db="EMBL/GenBank/DDBJ databases">
        <title>Global population genomics of the pathogenic fungus Cryptococcus neoformans var. grubii.</title>
        <authorList>
            <person name="Cuomo C."/>
            <person name="Litvintseva A."/>
            <person name="Chen Y."/>
            <person name="Young S."/>
            <person name="Zeng Q."/>
            <person name="Chapman S."/>
            <person name="Gujja S."/>
            <person name="Saif S."/>
            <person name="Birren B."/>
        </authorList>
    </citation>
    <scope>NUCLEOTIDE SEQUENCE [LARGE SCALE GENOMIC DNA]</scope>
    <source>
        <strain evidence="7 8">Tu259-1</strain>
    </source>
</reference>
<dbReference type="FunFam" id="1.20.1250.20:FF:000188">
    <property type="entry name" value="MFS general substrate transporter"/>
    <property type="match status" value="1"/>
</dbReference>
<keyword evidence="4 6" id="KW-1133">Transmembrane helix</keyword>
<dbReference type="AlphaFoldDB" id="A0A854QAZ1"/>
<keyword evidence="2" id="KW-0813">Transport</keyword>
<feature type="transmembrane region" description="Helical" evidence="6">
    <location>
        <begin position="153"/>
        <end position="175"/>
    </location>
</feature>
<dbReference type="PANTHER" id="PTHR43791">
    <property type="entry name" value="PERMEASE-RELATED"/>
    <property type="match status" value="1"/>
</dbReference>
<evidence type="ECO:0000256" key="5">
    <source>
        <dbReference type="ARBA" id="ARBA00023136"/>
    </source>
</evidence>
<sequence length="505" mass="55924">MSIKHQGSTDLQADEKALDITTTVFETKQHQIEEPQDVDLSSYDYTKEESKAIVRKFDLHILPLAWWAYLFNSLDRNNASNAKSAGMTEDLNFPNNGYSTMLCVYFTCLCAFGVPGLWLTRKIGPSYTIPGIMFGWGSMAMVNAAVNNYASCLAVRGLLGVFEAPFAGTLIYYLTTFYTRGELGMRIAAFYSCNALSGAFSGLIGYGVFQLESSLKGWQILFLIEGGFTVACSIIIFFLLPISPAKATFLNDRQKKIARLRCLRDGSQAVGTKLQNKTFFKPLKDPKYYVFAIIAVCYGTATTLASSFLTQIIGRFGYSTVKTNLFTVAPYACGTVVLFITAYSSDHFRERGFHLVSALTLVTIGCILLAALPVSVKGPAYFATFLISMGSFTPSILFHSWHQCNEPSEDGRAFRVGSLTFLANTGGLVSSNIFRDQWAPHYVIPLIITACLEVLGITLIVSMRLWMGRQNRLRNKAQNVKWTSKDVPTEVLSAGPSNPLFRYFV</sequence>
<evidence type="ECO:0000313" key="7">
    <source>
        <dbReference type="EMBL" id="OXG11112.1"/>
    </source>
</evidence>
<dbReference type="GO" id="GO:0022857">
    <property type="term" value="F:transmembrane transporter activity"/>
    <property type="evidence" value="ECO:0007669"/>
    <property type="project" value="InterPro"/>
</dbReference>
<accession>A0A854QAZ1</accession>
<comment type="subcellular location">
    <subcellularLocation>
        <location evidence="1">Membrane</location>
        <topology evidence="1">Multi-pass membrane protein</topology>
    </subcellularLocation>
</comment>
<proteinExistence type="predicted"/>
<evidence type="ECO:0000256" key="3">
    <source>
        <dbReference type="ARBA" id="ARBA00022692"/>
    </source>
</evidence>
<feature type="transmembrane region" description="Helical" evidence="6">
    <location>
        <begin position="127"/>
        <end position="147"/>
    </location>
</feature>
<comment type="caution">
    <text evidence="7">The sequence shown here is derived from an EMBL/GenBank/DDBJ whole genome shotgun (WGS) entry which is preliminary data.</text>
</comment>
<feature type="transmembrane region" description="Helical" evidence="6">
    <location>
        <begin position="380"/>
        <end position="401"/>
    </location>
</feature>
<dbReference type="InterPro" id="IPR011701">
    <property type="entry name" value="MFS"/>
</dbReference>
<feature type="transmembrane region" description="Helical" evidence="6">
    <location>
        <begin position="220"/>
        <end position="240"/>
    </location>
</feature>
<keyword evidence="5 6" id="KW-0472">Membrane</keyword>